<dbReference type="SMART" id="SM00922">
    <property type="entry name" value="MR_MLE"/>
    <property type="match status" value="1"/>
</dbReference>
<dbReference type="PANTHER" id="PTHR48080">
    <property type="entry name" value="D-GALACTONATE DEHYDRATASE-RELATED"/>
    <property type="match status" value="1"/>
</dbReference>
<comment type="cofactor">
    <cofactor evidence="6 7">
        <name>Mg(2+)</name>
        <dbReference type="ChEBI" id="CHEBI:18420"/>
    </cofactor>
    <text evidence="6 7">Binds 1 Mg(2+) ion per subunit.</text>
</comment>
<evidence type="ECO:0000313" key="10">
    <source>
        <dbReference type="Proteomes" id="UP000248054"/>
    </source>
</evidence>
<organism evidence="9 10">
    <name type="scientific">Winogradskyella epiphytica</name>
    <dbReference type="NCBI Taxonomy" id="262005"/>
    <lineage>
        <taxon>Bacteria</taxon>
        <taxon>Pseudomonadati</taxon>
        <taxon>Bacteroidota</taxon>
        <taxon>Flavobacteriia</taxon>
        <taxon>Flavobacteriales</taxon>
        <taxon>Flavobacteriaceae</taxon>
        <taxon>Winogradskyella</taxon>
    </lineage>
</organism>
<evidence type="ECO:0000256" key="2">
    <source>
        <dbReference type="ARBA" id="ARBA00022723"/>
    </source>
</evidence>
<dbReference type="GO" id="GO:0016855">
    <property type="term" value="F:racemase and epimerase activity, acting on amino acids and derivatives"/>
    <property type="evidence" value="ECO:0007669"/>
    <property type="project" value="UniProtKB-UniRule"/>
</dbReference>
<keyword evidence="2 6" id="KW-0479">Metal-binding</keyword>
<dbReference type="Gene3D" id="3.20.20.120">
    <property type="entry name" value="Enolase-like C-terminal domain"/>
    <property type="match status" value="1"/>
</dbReference>
<dbReference type="SFLD" id="SFLDG00180">
    <property type="entry name" value="muconate_cycloisomerase"/>
    <property type="match status" value="1"/>
</dbReference>
<dbReference type="SUPFAM" id="SSF51604">
    <property type="entry name" value="Enolase C-terminal domain-like"/>
    <property type="match status" value="1"/>
</dbReference>
<dbReference type="PANTHER" id="PTHR48080:SF3">
    <property type="entry name" value="ENOLASE SUPERFAMILY MEMBER DDB_G0284701"/>
    <property type="match status" value="1"/>
</dbReference>
<evidence type="ECO:0000256" key="6">
    <source>
        <dbReference type="PIRSR" id="PIRSR634603-3"/>
    </source>
</evidence>
<dbReference type="CDD" id="cd03319">
    <property type="entry name" value="L-Ala-DL-Glu_epimerase"/>
    <property type="match status" value="1"/>
</dbReference>
<feature type="active site" description="Proton acceptor; specific for (S)-substrate epimerization" evidence="5">
    <location>
        <position position="259"/>
    </location>
</feature>
<dbReference type="InterPro" id="IPR034603">
    <property type="entry name" value="Dipeptide_epimerase"/>
</dbReference>
<gene>
    <name evidence="9" type="ORF">DFQ11_101811</name>
</gene>
<feature type="binding site" evidence="6">
    <location>
        <position position="212"/>
    </location>
    <ligand>
        <name>Mg(2+)</name>
        <dbReference type="ChEBI" id="CHEBI:18420"/>
    </ligand>
</feature>
<keyword evidence="3 6" id="KW-0460">Magnesium</keyword>
<feature type="binding site" evidence="6">
    <location>
        <position position="186"/>
    </location>
    <ligand>
        <name>Mg(2+)</name>
        <dbReference type="ChEBI" id="CHEBI:18420"/>
    </ligand>
</feature>
<comment type="caution">
    <text evidence="9">The sequence shown here is derived from an EMBL/GenBank/DDBJ whole genome shotgun (WGS) entry which is preliminary data.</text>
</comment>
<dbReference type="EMBL" id="QJTD01000001">
    <property type="protein sequence ID" value="PYE83377.1"/>
    <property type="molecule type" value="Genomic_DNA"/>
</dbReference>
<sequence length="344" mass="38543">MKLSIFSSMKMTLRSFDLQLKHTFTISRESHDVQPSLIVELSEDGHSGFGEATSNPYYNISVENMVNDLESLREMIEGLNNVTPEVFWTKMQPHLKNNMFALCALDLAFNDLYASKKKKKLYELWEYNIDNNPLTDYTIGLDTIEKMVAKMKELPWPIYKIKLGTKEDIKIIEELRKHTDAVFRVDANCGWTAEETIKNAPALKKLGVEFIEQPLRADDWAGHKEVYEKSVLPIIADESCQVEADVAKCHGHFHGVNVKLTKCGGLTPARRMLNEAKELGMKTMVGCMTESTVGISAIAHLLPLLDYVDMDGALLLAKDIAKGVTIENGKVIYSDGLGIGVSLI</sequence>
<name>A0A2V4XX49_9FLAO</name>
<dbReference type="Pfam" id="PF13378">
    <property type="entry name" value="MR_MLE_C"/>
    <property type="match status" value="1"/>
</dbReference>
<protein>
    <recommendedName>
        <fullName evidence="7">Dipeptide epimerase</fullName>
        <ecNumber evidence="7">5.1.1.-</ecNumber>
    </recommendedName>
</protein>
<dbReference type="GO" id="GO:0000287">
    <property type="term" value="F:magnesium ion binding"/>
    <property type="evidence" value="ECO:0007669"/>
    <property type="project" value="UniProtKB-ARBA"/>
</dbReference>
<keyword evidence="4 7" id="KW-0413">Isomerase</keyword>
<evidence type="ECO:0000313" key="9">
    <source>
        <dbReference type="EMBL" id="PYE83377.1"/>
    </source>
</evidence>
<comment type="similarity">
    <text evidence="1 7">Belongs to the mandelate racemase/muconate lactonizing enzyme family.</text>
</comment>
<dbReference type="EC" id="5.1.1.-" evidence="7"/>
<dbReference type="Pfam" id="PF02746">
    <property type="entry name" value="MR_MLE_N"/>
    <property type="match status" value="1"/>
</dbReference>
<dbReference type="SFLD" id="SFLDS00001">
    <property type="entry name" value="Enolase"/>
    <property type="match status" value="1"/>
</dbReference>
<feature type="domain" description="Mandelate racemase/muconate lactonizing enzyme C-terminal" evidence="8">
    <location>
        <begin position="144"/>
        <end position="233"/>
    </location>
</feature>
<evidence type="ECO:0000256" key="7">
    <source>
        <dbReference type="RuleBase" id="RU366006"/>
    </source>
</evidence>
<feature type="active site" description="Proton acceptor; specific for (R)-substrate epimerization" evidence="5">
    <location>
        <position position="162"/>
    </location>
</feature>
<dbReference type="SUPFAM" id="SSF54826">
    <property type="entry name" value="Enolase N-terminal domain-like"/>
    <property type="match status" value="1"/>
</dbReference>
<dbReference type="InterPro" id="IPR013341">
    <property type="entry name" value="Mandelate_racemase_N_dom"/>
</dbReference>
<reference evidence="9 10" key="1">
    <citation type="submission" date="2018-06" db="EMBL/GenBank/DDBJ databases">
        <title>Genomic Encyclopedia of Type Strains, Phase III (KMG-III): the genomes of soil and plant-associated and newly described type strains.</title>
        <authorList>
            <person name="Whitman W."/>
        </authorList>
    </citation>
    <scope>NUCLEOTIDE SEQUENCE [LARGE SCALE GENOMIC DNA]</scope>
    <source>
        <strain evidence="9 10">CECT 7945</strain>
    </source>
</reference>
<dbReference type="InterPro" id="IPR036849">
    <property type="entry name" value="Enolase-like_C_sf"/>
</dbReference>
<evidence type="ECO:0000256" key="4">
    <source>
        <dbReference type="ARBA" id="ARBA00023235"/>
    </source>
</evidence>
<dbReference type="InterPro" id="IPR029065">
    <property type="entry name" value="Enolase_C-like"/>
</dbReference>
<dbReference type="Gene3D" id="3.30.390.10">
    <property type="entry name" value="Enolase-like, N-terminal domain"/>
    <property type="match status" value="1"/>
</dbReference>
<dbReference type="AlphaFoldDB" id="A0A2V4XX49"/>
<accession>A0A2V4XX49</accession>
<dbReference type="InterPro" id="IPR013342">
    <property type="entry name" value="Mandelate_racemase_C"/>
</dbReference>
<keyword evidence="10" id="KW-1185">Reference proteome</keyword>
<evidence type="ECO:0000256" key="5">
    <source>
        <dbReference type="PIRSR" id="PIRSR634603-1"/>
    </source>
</evidence>
<evidence type="ECO:0000259" key="8">
    <source>
        <dbReference type="SMART" id="SM00922"/>
    </source>
</evidence>
<dbReference type="InterPro" id="IPR034593">
    <property type="entry name" value="DgoD-like"/>
</dbReference>
<evidence type="ECO:0000256" key="1">
    <source>
        <dbReference type="ARBA" id="ARBA00008031"/>
    </source>
</evidence>
<evidence type="ECO:0000256" key="3">
    <source>
        <dbReference type="ARBA" id="ARBA00022842"/>
    </source>
</evidence>
<dbReference type="Proteomes" id="UP000248054">
    <property type="component" value="Unassembled WGS sequence"/>
</dbReference>
<proteinExistence type="inferred from homology"/>
<dbReference type="InterPro" id="IPR029017">
    <property type="entry name" value="Enolase-like_N"/>
</dbReference>
<feature type="binding site" evidence="6">
    <location>
        <position position="237"/>
    </location>
    <ligand>
        <name>Mg(2+)</name>
        <dbReference type="ChEBI" id="CHEBI:18420"/>
    </ligand>
</feature>